<evidence type="ECO:0000313" key="7">
    <source>
        <dbReference type="Ensembl" id="ENSCUSP00005022608.1"/>
    </source>
</evidence>
<dbReference type="Proteomes" id="UP000694563">
    <property type="component" value="Chromosome 12"/>
</dbReference>
<evidence type="ECO:0000256" key="3">
    <source>
        <dbReference type="ARBA" id="ARBA00022737"/>
    </source>
</evidence>
<dbReference type="Gene3D" id="2.130.10.10">
    <property type="entry name" value="YVTN repeat-like/Quinoprotein amine dehydrogenase"/>
    <property type="match status" value="2"/>
</dbReference>
<protein>
    <submittedName>
        <fullName evidence="7">WD repeat domain 72</fullName>
    </submittedName>
</protein>
<evidence type="ECO:0000256" key="4">
    <source>
        <dbReference type="PROSITE-ProRule" id="PRU00221"/>
    </source>
</evidence>
<dbReference type="GO" id="GO:0072659">
    <property type="term" value="P:protein localization to plasma membrane"/>
    <property type="evidence" value="ECO:0007669"/>
    <property type="project" value="TreeGrafter"/>
</dbReference>
<feature type="domain" description="WDR72-like alpha-solenoid" evidence="6">
    <location>
        <begin position="942"/>
        <end position="1047"/>
    </location>
</feature>
<dbReference type="GO" id="GO:0005737">
    <property type="term" value="C:cytoplasm"/>
    <property type="evidence" value="ECO:0007669"/>
    <property type="project" value="TreeGrafter"/>
</dbReference>
<dbReference type="PANTHER" id="PTHR44099">
    <property type="entry name" value="RABCONNECTIN-3B, ISOFORM A"/>
    <property type="match status" value="1"/>
</dbReference>
<evidence type="ECO:0000256" key="5">
    <source>
        <dbReference type="SAM" id="MobiDB-lite"/>
    </source>
</evidence>
<dbReference type="Pfam" id="PF23123">
    <property type="entry name" value="WDR72_alpha-sol"/>
    <property type="match status" value="2"/>
</dbReference>
<feature type="compositionally biased region" description="Basic residues" evidence="5">
    <location>
        <begin position="774"/>
        <end position="787"/>
    </location>
</feature>
<reference evidence="7" key="3">
    <citation type="submission" date="2025-09" db="UniProtKB">
        <authorList>
            <consortium name="Ensembl"/>
        </authorList>
    </citation>
    <scope>IDENTIFICATION</scope>
</reference>
<dbReference type="InterPro" id="IPR015943">
    <property type="entry name" value="WD40/YVTN_repeat-like_dom_sf"/>
</dbReference>
<name>A0A8C3V3S6_CATUS</name>
<sequence>MKTLVPAVAVWGRTAPSHSITALMITDDQQTIVTGSQEGQICLWDLSSDLQISSKEILFGHTASVTCLAKAREFEKQPYVVSATENGEMCVWNVTSGQCIENAKLPYRHTAIHYYHCSFRMTGEGWLLCCGEYQDVLIIDAKTLDVLHTLSSQSSDWINCMCIVHSARIQEDSLVAVSVTGVVKVWDLSSSLNSIQEKQSVCEKESKSLDCINCQAVRFCAYTERLLLVVSSMCWQVYDYCDFSLLCTEFCKSGQCFAGGEVLAAYRLIIWTEDGHSYIYQLLNRWAQMGNSHKKFSGLSKSMCPADGKALKETVYPHLLSFTGMKENKNLPIVMGFMNERKEPFYKVLFSGEASGRITLWHVPDVPVSTLDGSPKEIPITTMWTLQDNFDKNHSMSEGIIDQLCGSEDGFESAVVSSSVYIPGLDKLVCGCENGKIFVTLGLKTARARLLENISFLKDNLPYKVLSGHSSRVTCLLYPHDKSVRFDPSWLLSGSQDSVVICWDIFTGGILHQFNLQSGAVTELLRSPEHYRLKDESIVCCVCSDHSVAILHLQKGQCLLHARKHLFPVKKIKFDLLENMLIVGCEDNSVYIWEIETGTLERYETGETARAILTAIEDSEYLVADAPLPVSQESKRNKNSGYKHSSLYKHGMGPYLALTEKSSDKVREKSRPFTILPAKTKWNNANFHILLFDLEKLEELLSSQLNGLKSSKSFQNQRTLERAKSTTEKRALTLKRNKTAAFVPHVDGQAETDCSDQVHRDNTATRPVEESGGMKRRKKMKSSRKTRMQPSGNTDVNIATDTAKLLLSCLLPWGVDKEIDNLCARHLDILRLQCPVSFGLMSDESHLSLMLPGWRCSDCGVLGEHEVFNLFSKRVLDLSNKYLAATEGQSGRKDGPENNDYGTKDLENIFFLFSRIALINRIINTPSAVTDEIESRYSPDFGSISLLKLICCWNDQSVKIVEAMQAVLLAEVQRTINPLRKTAICREPLAILENGNGKFWALPKTERDLQYVKNNRMVWHDKSSNSANFQDVEDMPDRCVLEESESPGERHLKTATKYQVINLTQLLGL</sequence>
<keyword evidence="1" id="KW-0597">Phosphoprotein</keyword>
<dbReference type="SMART" id="SM00320">
    <property type="entry name" value="WD40"/>
    <property type="match status" value="6"/>
</dbReference>
<accession>A0A8C3V3S6</accession>
<dbReference type="PANTHER" id="PTHR44099:SF2">
    <property type="entry name" value="WD REPEAT-CONTAINING PROTEIN 72"/>
    <property type="match status" value="1"/>
</dbReference>
<dbReference type="InterPro" id="IPR057848">
    <property type="entry name" value="WDR72_alpha-sol"/>
</dbReference>
<dbReference type="InterPro" id="IPR019775">
    <property type="entry name" value="WD40_repeat_CS"/>
</dbReference>
<feature type="compositionally biased region" description="Basic and acidic residues" evidence="5">
    <location>
        <begin position="756"/>
        <end position="773"/>
    </location>
</feature>
<evidence type="ECO:0000256" key="2">
    <source>
        <dbReference type="ARBA" id="ARBA00022574"/>
    </source>
</evidence>
<feature type="repeat" description="WD" evidence="4">
    <location>
        <begin position="466"/>
        <end position="513"/>
    </location>
</feature>
<keyword evidence="3" id="KW-0677">Repeat</keyword>
<dbReference type="InterPro" id="IPR049916">
    <property type="entry name" value="WDR72-like"/>
</dbReference>
<feature type="repeat" description="WD" evidence="4">
    <location>
        <begin position="562"/>
        <end position="603"/>
    </location>
</feature>
<evidence type="ECO:0000259" key="6">
    <source>
        <dbReference type="Pfam" id="PF23123"/>
    </source>
</evidence>
<evidence type="ECO:0000313" key="8">
    <source>
        <dbReference type="Proteomes" id="UP000694563"/>
    </source>
</evidence>
<organism evidence="7 8">
    <name type="scientific">Catharus ustulatus</name>
    <name type="common">Russet-backed thrush</name>
    <name type="synonym">Hylocichla ustulatus</name>
    <dbReference type="NCBI Taxonomy" id="91951"/>
    <lineage>
        <taxon>Eukaryota</taxon>
        <taxon>Metazoa</taxon>
        <taxon>Chordata</taxon>
        <taxon>Craniata</taxon>
        <taxon>Vertebrata</taxon>
        <taxon>Euteleostomi</taxon>
        <taxon>Archelosauria</taxon>
        <taxon>Archosauria</taxon>
        <taxon>Dinosauria</taxon>
        <taxon>Saurischia</taxon>
        <taxon>Theropoda</taxon>
        <taxon>Coelurosauria</taxon>
        <taxon>Aves</taxon>
        <taxon>Neognathae</taxon>
        <taxon>Neoaves</taxon>
        <taxon>Telluraves</taxon>
        <taxon>Australaves</taxon>
        <taxon>Passeriformes</taxon>
        <taxon>Turdidae</taxon>
        <taxon>Catharus</taxon>
    </lineage>
</organism>
<reference evidence="7" key="1">
    <citation type="submission" date="2020-10" db="EMBL/GenBank/DDBJ databases">
        <title>Catharus ustulatus (Swainson's thrush) genome, bCatUst1, primary haplotype v2.</title>
        <authorList>
            <person name="Delmore K."/>
            <person name="Vafadar M."/>
            <person name="Formenti G."/>
            <person name="Chow W."/>
            <person name="Pelan S."/>
            <person name="Howe K."/>
            <person name="Rhie A."/>
            <person name="Mountcastle J."/>
            <person name="Haase B."/>
            <person name="Fedrigo O."/>
            <person name="Jarvis E.D."/>
        </authorList>
    </citation>
    <scope>NUCLEOTIDE SEQUENCE [LARGE SCALE GENOMIC DNA]</scope>
</reference>
<dbReference type="InterPro" id="IPR001680">
    <property type="entry name" value="WD40_rpt"/>
</dbReference>
<dbReference type="FunFam" id="2.130.10.10:FF:000247">
    <property type="entry name" value="WD repeat-containing protein 72"/>
    <property type="match status" value="1"/>
</dbReference>
<dbReference type="Pfam" id="PF00400">
    <property type="entry name" value="WD40"/>
    <property type="match status" value="2"/>
</dbReference>
<dbReference type="InterPro" id="IPR036322">
    <property type="entry name" value="WD40_repeat_dom_sf"/>
</dbReference>
<keyword evidence="8" id="KW-1185">Reference proteome</keyword>
<proteinExistence type="predicted"/>
<feature type="repeat" description="WD" evidence="4">
    <location>
        <begin position="58"/>
        <end position="102"/>
    </location>
</feature>
<feature type="domain" description="WDR72-like alpha-solenoid" evidence="6">
    <location>
        <begin position="875"/>
        <end position="936"/>
    </location>
</feature>
<dbReference type="PROSITE" id="PS50082">
    <property type="entry name" value="WD_REPEATS_2"/>
    <property type="match status" value="4"/>
</dbReference>
<feature type="repeat" description="WD" evidence="4">
    <location>
        <begin position="13"/>
        <end position="54"/>
    </location>
</feature>
<dbReference type="AlphaFoldDB" id="A0A8C3V3S6"/>
<feature type="region of interest" description="Disordered" evidence="5">
    <location>
        <begin position="751"/>
        <end position="795"/>
    </location>
</feature>
<evidence type="ECO:0000256" key="1">
    <source>
        <dbReference type="ARBA" id="ARBA00022553"/>
    </source>
</evidence>
<dbReference type="PROSITE" id="PS00678">
    <property type="entry name" value="WD_REPEATS_1"/>
    <property type="match status" value="1"/>
</dbReference>
<dbReference type="SUPFAM" id="SSF50978">
    <property type="entry name" value="WD40 repeat-like"/>
    <property type="match status" value="2"/>
</dbReference>
<dbReference type="Ensembl" id="ENSCUST00005023420.1">
    <property type="protein sequence ID" value="ENSCUSP00005022608.1"/>
    <property type="gene ID" value="ENSCUSG00005014291.1"/>
</dbReference>
<reference evidence="7" key="2">
    <citation type="submission" date="2025-08" db="UniProtKB">
        <authorList>
            <consortium name="Ensembl"/>
        </authorList>
    </citation>
    <scope>IDENTIFICATION</scope>
</reference>
<keyword evidence="2 4" id="KW-0853">WD repeat</keyword>